<keyword evidence="1" id="KW-1133">Transmembrane helix</keyword>
<proteinExistence type="predicted"/>
<evidence type="ECO:0000313" key="3">
    <source>
        <dbReference type="Proteomes" id="UP000502706"/>
    </source>
</evidence>
<feature type="transmembrane region" description="Helical" evidence="1">
    <location>
        <begin position="113"/>
        <end position="138"/>
    </location>
</feature>
<dbReference type="RefSeq" id="WP_166395921.1">
    <property type="nucleotide sequence ID" value="NZ_CP045121.1"/>
</dbReference>
<keyword evidence="1" id="KW-0812">Transmembrane</keyword>
<protein>
    <submittedName>
        <fullName evidence="2">Uncharacterized protein</fullName>
    </submittedName>
</protein>
<feature type="transmembrane region" description="Helical" evidence="1">
    <location>
        <begin position="43"/>
        <end position="61"/>
    </location>
</feature>
<keyword evidence="3" id="KW-1185">Reference proteome</keyword>
<dbReference type="EMBL" id="CP045121">
    <property type="protein sequence ID" value="QIN78245.1"/>
    <property type="molecule type" value="Genomic_DNA"/>
</dbReference>
<evidence type="ECO:0000313" key="2">
    <source>
        <dbReference type="EMBL" id="QIN78245.1"/>
    </source>
</evidence>
<reference evidence="2 3" key="1">
    <citation type="submission" date="2019-10" db="EMBL/GenBank/DDBJ databases">
        <title>Rubrobacter sp nov SCSIO 52915 isolated from a deep-sea sediment in the South China Sea.</title>
        <authorList>
            <person name="Chen R.W."/>
        </authorList>
    </citation>
    <scope>NUCLEOTIDE SEQUENCE [LARGE SCALE GENOMIC DNA]</scope>
    <source>
        <strain evidence="2 3">SCSIO 52915</strain>
    </source>
</reference>
<feature type="transmembrane region" description="Helical" evidence="1">
    <location>
        <begin position="68"/>
        <end position="93"/>
    </location>
</feature>
<sequence length="148" mass="15247">MSGDARSLLALALGCTVAAAIFGFGANLFSFRNVFEETGRAPLVQTAATVVYLALALVLVFKGGWKGVLAAIAMIVCATAVSWALLPLSLGLAGVGDPAGYAERFGEFRRPSYSGWAAFDLFFVGGSAALAQGLRIVANADPRGSRDG</sequence>
<gene>
    <name evidence="2" type="ORF">GBA65_06670</name>
</gene>
<accession>A0A6G8PVP2</accession>
<evidence type="ECO:0000256" key="1">
    <source>
        <dbReference type="SAM" id="Phobius"/>
    </source>
</evidence>
<dbReference type="KEGG" id="rmar:GBA65_06670"/>
<organism evidence="2 3">
    <name type="scientific">Rubrobacter marinus</name>
    <dbReference type="NCBI Taxonomy" id="2653852"/>
    <lineage>
        <taxon>Bacteria</taxon>
        <taxon>Bacillati</taxon>
        <taxon>Actinomycetota</taxon>
        <taxon>Rubrobacteria</taxon>
        <taxon>Rubrobacterales</taxon>
        <taxon>Rubrobacteraceae</taxon>
        <taxon>Rubrobacter</taxon>
    </lineage>
</organism>
<dbReference type="AlphaFoldDB" id="A0A6G8PVP2"/>
<dbReference type="Proteomes" id="UP000502706">
    <property type="component" value="Chromosome"/>
</dbReference>
<keyword evidence="1" id="KW-0472">Membrane</keyword>
<name>A0A6G8PVP2_9ACTN</name>